<reference evidence="1 2" key="1">
    <citation type="journal article" date="2021" name="Hortic Res">
        <title>High-quality reference genome and annotation aids understanding of berry development for evergreen blueberry (Vaccinium darrowii).</title>
        <authorList>
            <person name="Yu J."/>
            <person name="Hulse-Kemp A.M."/>
            <person name="Babiker E."/>
            <person name="Staton M."/>
        </authorList>
    </citation>
    <scope>NUCLEOTIDE SEQUENCE [LARGE SCALE GENOMIC DNA]</scope>
    <source>
        <strain evidence="2">cv. NJ 8807/NJ 8810</strain>
        <tissue evidence="1">Young leaf</tissue>
    </source>
</reference>
<keyword evidence="2" id="KW-1185">Reference proteome</keyword>
<evidence type="ECO:0000313" key="2">
    <source>
        <dbReference type="Proteomes" id="UP000828048"/>
    </source>
</evidence>
<comment type="caution">
    <text evidence="1">The sequence shown here is derived from an EMBL/GenBank/DDBJ whole genome shotgun (WGS) entry which is preliminary data.</text>
</comment>
<proteinExistence type="predicted"/>
<accession>A0ACB7YYI1</accession>
<sequence length="1327" mass="148566">MATTTSSAVSAEHQQSTEVFQWLKTLPLAPEYHPTLAEFQDPIAYIFKIEKEASTYAARNPNSPPTFTTRQQQIGFCPRKHRPVSKPVWQSGEQYTLPEFETKAKNFEKSYLKKGLKRALTGLEVETLYWKANGDKPFSVEYANDMPGSAFVPVVSNKKKEKTGEAVTVGETAWNMRGVSRAKGSLLRFMKEEIPGVTSPMVYVAMMFSWFAWHVEDHDLHSLNYLHMGAGKTWYGVPRDAAVAFEEVIRVNGYGGEINPLVTFAILGQKTTVMSPEVLVSAGIPCCRLVQNAGEFVVTFPRAYHSGFSHGYNLGEAANIATPGWLMVAKDAAIRRASINCPPMVSHFQLLYDLALSLCSRIPKSIGTEPRSSRLKDKKKGEGETLIKELFVEDVMRNNDLLHILGEGSSVVLLPQNSLEEIKASESSASRNIILDRKLGVNQLASFYPVKGKLSSMPTGNKLSLLSGSDGACTLASQTHKVDVEGERTAQGDRLSDKGLFSCITCGILSFACVAIVQPREAAAHYLVSADCSIFNDHYVGPNVHSDGFTVSTVAVNPSEMNSRSAGQMRKSTRDDLFDVPIQAADDIQTVQQSTEVFMDTETKETASALGLLALNYGNSSDSEEEDIEADIPVYSSRTKSRDFAPVVGLQSESSVESGDDVPLQVVDSYEDDGHLISNFRARYKSFECSDEFESDNMASKDSNSLGSGFRQQMKSSADDSNFSPLTKKARSSSNAIDPFENTMSFAPRSDVDSCTLHVFCLQHAVEVEQRLRPIGGAHILLLCHPDYPELENEAKSVAEELGIDYFWNDVGFREAAKEDEETIQLALESADSIHGNGDWAVKLGINLYYSANLSRSPLYSKQMPYNSIIYKAFGRSSAVNSPTKQNVHGKGPGKQKKIVVAGKWCGKVWMSNQVHPLLAERDTEEEEERVFHAWSRPDVVKHERQRLPEITYAAETNSGPRKSGRKRKITIKAEAMLKIKRQKIKDPVNDSDDSQEEAYQKQKKSLRNKKMEPVNDSDDSQEEVYKKQKKSLRNKKVDPLNDSDDSQEEVYQKQKKSLKNKKMEPVIDSDDSQEEAYQKQKRSVRNRKMEPKTPVLQKSREPNTRQFDSDIEEEVEGGPSTRLRRRAQKPSRELVEKPIESKPMLKKHVGSKKEKKSPVVKTPAAAHSNMKMREEEGEYQCDVEGCAMAFGSKQELVMHKRNICPVKGCGKKFFSHKYLVQHRRVHMDDRPLKCPWKGCKMSFKWAWARTEHIRVHTGARPYVCEEAGCGQTFRFVSDFSRHKRKTGHLGKKGKRTIDSVLPSGFSLAHAFSSTRAFCLDFKKETV</sequence>
<evidence type="ECO:0000313" key="1">
    <source>
        <dbReference type="EMBL" id="KAH7858516.1"/>
    </source>
</evidence>
<dbReference type="EMBL" id="CM037153">
    <property type="protein sequence ID" value="KAH7858516.1"/>
    <property type="molecule type" value="Genomic_DNA"/>
</dbReference>
<protein>
    <submittedName>
        <fullName evidence="1">Uncharacterized protein</fullName>
    </submittedName>
</protein>
<gene>
    <name evidence="1" type="ORF">Vadar_024823</name>
</gene>
<dbReference type="Proteomes" id="UP000828048">
    <property type="component" value="Chromosome 3"/>
</dbReference>
<organism evidence="1 2">
    <name type="scientific">Vaccinium darrowii</name>
    <dbReference type="NCBI Taxonomy" id="229202"/>
    <lineage>
        <taxon>Eukaryota</taxon>
        <taxon>Viridiplantae</taxon>
        <taxon>Streptophyta</taxon>
        <taxon>Embryophyta</taxon>
        <taxon>Tracheophyta</taxon>
        <taxon>Spermatophyta</taxon>
        <taxon>Magnoliopsida</taxon>
        <taxon>eudicotyledons</taxon>
        <taxon>Gunneridae</taxon>
        <taxon>Pentapetalae</taxon>
        <taxon>asterids</taxon>
        <taxon>Ericales</taxon>
        <taxon>Ericaceae</taxon>
        <taxon>Vaccinioideae</taxon>
        <taxon>Vaccinieae</taxon>
        <taxon>Vaccinium</taxon>
    </lineage>
</organism>
<name>A0ACB7YYI1_9ERIC</name>